<dbReference type="GO" id="GO:0016301">
    <property type="term" value="F:kinase activity"/>
    <property type="evidence" value="ECO:0007669"/>
    <property type="project" value="UniProtKB-KW"/>
</dbReference>
<dbReference type="EMBL" id="BNEC01000005">
    <property type="protein sequence ID" value="GHI70604.1"/>
    <property type="molecule type" value="Genomic_DNA"/>
</dbReference>
<keyword evidence="3" id="KW-1185">Reference proteome</keyword>
<dbReference type="InterPro" id="IPR004155">
    <property type="entry name" value="PBS_lyase_HEAT"/>
</dbReference>
<dbReference type="Proteomes" id="UP000613974">
    <property type="component" value="Unassembled WGS sequence"/>
</dbReference>
<dbReference type="InterPro" id="IPR016024">
    <property type="entry name" value="ARM-type_fold"/>
</dbReference>
<dbReference type="InterPro" id="IPR001387">
    <property type="entry name" value="Cro/C1-type_HTH"/>
</dbReference>
<feature type="domain" description="HTH cro/C1-type" evidence="1">
    <location>
        <begin position="17"/>
        <end position="72"/>
    </location>
</feature>
<keyword evidence="2" id="KW-0808">Transferase</keyword>
<dbReference type="SUPFAM" id="SSF47413">
    <property type="entry name" value="lambda repressor-like DNA-binding domains"/>
    <property type="match status" value="1"/>
</dbReference>
<dbReference type="SMART" id="SM00530">
    <property type="entry name" value="HTH_XRE"/>
    <property type="match status" value="1"/>
</dbReference>
<name>A0ABQ3SR36_9ACTN</name>
<sequence length="992" mass="106156">MEAVGGTGPAGAHRELIARIRSALAGRRQSEVARDAGIQPSTLSNVLNAKAVPTLTTLDLLARALDVTGPDLVELHRLRARADARTRRIGDYLTAARDAAREHPYAGVLPGIAPPLAAVYLNQRVHPWERASGAGSLPADDLLAGGRTCVVLAGPGGGKSSLLRTWLHRGTEPWLEGRGGVQVPVLVPAAALVDAPLADAVAAAVNRDLDGLVERLPPAFFATEPQRGAGWLVLVDGLDEVTDGAARRKVLRRLADTSRGTHTGLYRFIVATRPLPGPELDLLGADVPRYELQPFGRDDLPLVAASWFRCLEVPDPEDTTRRFLRALDRTRLAALAHVPLMTAMLCQLHAAAPEQPLPAGRGQVYRDFIELLHRHQRRAGSPHTLPLAAAEDALDRLPGLIAHLAAERLAGSTTPALDFLCSGLEALRPPRVPEHDWRAFLETAARRSGLLVPRGGDLVFLHQTLLEHLAARHLVRDPKEGARAIRRAFHRRRRHAPGIPLSPYATGTPPGIRPRVWFLFRYWQPPSDLSSTGFLLDAAHEAGLTLRRSPLRRLARRGGLPGWEFIASLAAMGTWLPDDVVATVAESLHAYGLRKAHTRSREEAAEALTRLGDPRGPDQLHALTARSDSSDSARLRAGAALVEHGDPRGPAALLAFSRDADASGHVRIAAAALTSRTGDPRGADVLRALALDPEIADHERVEAAAQSAGVGDPRAADLLHTLSADTTVGVLFRVKAADLLASSGDPRGAERLRVLGHSRNVAVSARSAAGEALVRLAEPEAAEVFHRLATERGELPNDVLHHAQSSRIEAARRLVTLGDPRGPGLLLAFSRAPEVGCFPRVRAAISLAAVDKPAAAEQLHALTRSVDLPDEARLDAAVHLAGLGDRRASPVLHRLALRPGTADHSRMQAARALVALGDPGAAGLLRALPPLFRPSVHSDLLLDVPRLLAELGDSHAAELLTKLAPDQRPGAYDRAEARRILTLLQEPRPGTG</sequence>
<dbReference type="InterPro" id="IPR011989">
    <property type="entry name" value="ARM-like"/>
</dbReference>
<reference evidence="3" key="1">
    <citation type="submission" date="2023-07" db="EMBL/GenBank/DDBJ databases">
        <title>Whole genome shotgun sequence of Streptomyces nojiriensis NBRC 13794.</title>
        <authorList>
            <person name="Komaki H."/>
            <person name="Tamura T."/>
        </authorList>
    </citation>
    <scope>NUCLEOTIDE SEQUENCE [LARGE SCALE GENOMIC DNA]</scope>
    <source>
        <strain evidence="3">NBRC 13794</strain>
    </source>
</reference>
<organism evidence="2 3">
    <name type="scientific">Streptomyces nojiriensis</name>
    <dbReference type="NCBI Taxonomy" id="66374"/>
    <lineage>
        <taxon>Bacteria</taxon>
        <taxon>Bacillati</taxon>
        <taxon>Actinomycetota</taxon>
        <taxon>Actinomycetes</taxon>
        <taxon>Kitasatosporales</taxon>
        <taxon>Streptomycetaceae</taxon>
        <taxon>Streptomyces</taxon>
    </lineage>
</organism>
<protein>
    <submittedName>
        <fullName evidence="2">Histidine kinase</fullName>
    </submittedName>
</protein>
<proteinExistence type="predicted"/>
<gene>
    <name evidence="2" type="ORF">Snoj_45220</name>
</gene>
<accession>A0ABQ3SR36</accession>
<dbReference type="SUPFAM" id="SSF48371">
    <property type="entry name" value="ARM repeat"/>
    <property type="match status" value="1"/>
</dbReference>
<evidence type="ECO:0000313" key="3">
    <source>
        <dbReference type="Proteomes" id="UP000613974"/>
    </source>
</evidence>
<dbReference type="PROSITE" id="PS50943">
    <property type="entry name" value="HTH_CROC1"/>
    <property type="match status" value="1"/>
</dbReference>
<dbReference type="Gene3D" id="1.10.260.40">
    <property type="entry name" value="lambda repressor-like DNA-binding domains"/>
    <property type="match status" value="1"/>
</dbReference>
<dbReference type="SMART" id="SM00567">
    <property type="entry name" value="EZ_HEAT"/>
    <property type="match status" value="7"/>
</dbReference>
<evidence type="ECO:0000259" key="1">
    <source>
        <dbReference type="PROSITE" id="PS50943"/>
    </source>
</evidence>
<dbReference type="Gene3D" id="1.25.10.10">
    <property type="entry name" value="Leucine-rich Repeat Variant"/>
    <property type="match status" value="2"/>
</dbReference>
<evidence type="ECO:0000313" key="2">
    <source>
        <dbReference type="EMBL" id="GHI70604.1"/>
    </source>
</evidence>
<dbReference type="Pfam" id="PF01381">
    <property type="entry name" value="HTH_3"/>
    <property type="match status" value="1"/>
</dbReference>
<dbReference type="InterPro" id="IPR010982">
    <property type="entry name" value="Lambda_DNA-bd_dom_sf"/>
</dbReference>
<dbReference type="CDD" id="cd00093">
    <property type="entry name" value="HTH_XRE"/>
    <property type="match status" value="1"/>
</dbReference>
<keyword evidence="2" id="KW-0418">Kinase</keyword>
<comment type="caution">
    <text evidence="2">The sequence shown here is derived from an EMBL/GenBank/DDBJ whole genome shotgun (WGS) entry which is preliminary data.</text>
</comment>